<organism evidence="5">
    <name type="scientific">Arundo donax</name>
    <name type="common">Giant reed</name>
    <name type="synonym">Donax arundinaceus</name>
    <dbReference type="NCBI Taxonomy" id="35708"/>
    <lineage>
        <taxon>Eukaryota</taxon>
        <taxon>Viridiplantae</taxon>
        <taxon>Streptophyta</taxon>
        <taxon>Embryophyta</taxon>
        <taxon>Tracheophyta</taxon>
        <taxon>Spermatophyta</taxon>
        <taxon>Magnoliopsida</taxon>
        <taxon>Liliopsida</taxon>
        <taxon>Poales</taxon>
        <taxon>Poaceae</taxon>
        <taxon>PACMAD clade</taxon>
        <taxon>Arundinoideae</taxon>
        <taxon>Arundineae</taxon>
        <taxon>Arundo</taxon>
    </lineage>
</organism>
<keyword evidence="3" id="KW-1133">Transmembrane helix</keyword>
<accession>A0A0A9CRR8</accession>
<evidence type="ECO:0000313" key="5">
    <source>
        <dbReference type="EMBL" id="JAD78306.1"/>
    </source>
</evidence>
<feature type="domain" description="Small G protein signalling modulator 1/2 Rab-binding" evidence="4">
    <location>
        <begin position="54"/>
        <end position="171"/>
    </location>
</feature>
<dbReference type="AlphaFoldDB" id="A0A0A9CRR8"/>
<dbReference type="InterPro" id="IPR021935">
    <property type="entry name" value="SGSM1/2_RBD"/>
</dbReference>
<feature type="region of interest" description="Disordered" evidence="2">
    <location>
        <begin position="1"/>
        <end position="20"/>
    </location>
</feature>
<evidence type="ECO:0000259" key="4">
    <source>
        <dbReference type="Pfam" id="PF12068"/>
    </source>
</evidence>
<evidence type="ECO:0000256" key="2">
    <source>
        <dbReference type="SAM" id="MobiDB-lite"/>
    </source>
</evidence>
<feature type="transmembrane region" description="Helical" evidence="3">
    <location>
        <begin position="136"/>
        <end position="156"/>
    </location>
</feature>
<keyword evidence="1" id="KW-0343">GTPase activation</keyword>
<dbReference type="GO" id="GO:0005096">
    <property type="term" value="F:GTPase activator activity"/>
    <property type="evidence" value="ECO:0007669"/>
    <property type="project" value="UniProtKB-KW"/>
</dbReference>
<reference evidence="5" key="2">
    <citation type="journal article" date="2015" name="Data Brief">
        <title>Shoot transcriptome of the giant reed, Arundo donax.</title>
        <authorList>
            <person name="Barrero R.A."/>
            <person name="Guerrero F.D."/>
            <person name="Moolhuijzen P."/>
            <person name="Goolsby J.A."/>
            <person name="Tidwell J."/>
            <person name="Bellgard S.E."/>
            <person name="Bellgard M.I."/>
        </authorList>
    </citation>
    <scope>NUCLEOTIDE SEQUENCE</scope>
    <source>
        <tissue evidence="5">Shoot tissue taken approximately 20 cm above the soil surface</tissue>
    </source>
</reference>
<keyword evidence="3" id="KW-0472">Membrane</keyword>
<dbReference type="Gene3D" id="2.30.29.230">
    <property type="match status" value="1"/>
</dbReference>
<reference evidence="5" key="1">
    <citation type="submission" date="2014-09" db="EMBL/GenBank/DDBJ databases">
        <authorList>
            <person name="Magalhaes I.L.F."/>
            <person name="Oliveira U."/>
            <person name="Santos F.R."/>
            <person name="Vidigal T.H.D.A."/>
            <person name="Brescovit A.D."/>
            <person name="Santos A.J."/>
        </authorList>
    </citation>
    <scope>NUCLEOTIDE SEQUENCE</scope>
    <source>
        <tissue evidence="5">Shoot tissue taken approximately 20 cm above the soil surface</tissue>
    </source>
</reference>
<proteinExistence type="predicted"/>
<name>A0A0A9CRR8_ARUDO</name>
<dbReference type="Pfam" id="PF12068">
    <property type="entry name" value="PH_RBD"/>
    <property type="match status" value="1"/>
</dbReference>
<evidence type="ECO:0000256" key="3">
    <source>
        <dbReference type="SAM" id="Phobius"/>
    </source>
</evidence>
<evidence type="ECO:0000256" key="1">
    <source>
        <dbReference type="ARBA" id="ARBA00022468"/>
    </source>
</evidence>
<protein>
    <recommendedName>
        <fullName evidence="4">Small G protein signalling modulator 1/2 Rab-binding domain-containing protein</fullName>
    </recommendedName>
</protein>
<keyword evidence="3" id="KW-0812">Transmembrane</keyword>
<sequence length="181" mass="20215">MRGAAAAEGGSPRTSELYDLSDDSDYADAAASGHTAMRSDSAESGADEMARVDVVYEKERVTIHPTQYGSGRISGKLRLFLQRGSLFLSWEPNDGVDSLLSSSVSMEIDKYRNLYTIKDLPLSDVRFIRRHTPTFGLDYIIIVLSSGLAFPPFYFYNGGIRELFATLKQHVFIIRFPFLVQ</sequence>
<dbReference type="EMBL" id="GBRH01219589">
    <property type="protein sequence ID" value="JAD78306.1"/>
    <property type="molecule type" value="Transcribed_RNA"/>
</dbReference>